<dbReference type="OrthoDB" id="3187809at2"/>
<name>A0A2A2WL94_9ACTN</name>
<dbReference type="AlphaFoldDB" id="A0A2A2WL94"/>
<dbReference type="RefSeq" id="WP_095719280.1">
    <property type="nucleotide sequence ID" value="NZ_NTGA01000034.1"/>
</dbReference>
<evidence type="ECO:0000313" key="3">
    <source>
        <dbReference type="Proteomes" id="UP000218810"/>
    </source>
</evidence>
<dbReference type="InterPro" id="IPR013378">
    <property type="entry name" value="InlB-like_B-rpt"/>
</dbReference>
<dbReference type="Pfam" id="PF13306">
    <property type="entry name" value="LRR_5"/>
    <property type="match status" value="1"/>
</dbReference>
<dbReference type="InterPro" id="IPR042229">
    <property type="entry name" value="Listeria/Bacterioides_rpt_sf"/>
</dbReference>
<dbReference type="InterPro" id="IPR032675">
    <property type="entry name" value="LRR_dom_sf"/>
</dbReference>
<dbReference type="Pfam" id="PF09479">
    <property type="entry name" value="Flg_new"/>
    <property type="match status" value="1"/>
</dbReference>
<organism evidence="2 3">
    <name type="scientific">Dietzia natronolimnaea</name>
    <dbReference type="NCBI Taxonomy" id="161920"/>
    <lineage>
        <taxon>Bacteria</taxon>
        <taxon>Bacillati</taxon>
        <taxon>Actinomycetota</taxon>
        <taxon>Actinomycetes</taxon>
        <taxon>Mycobacteriales</taxon>
        <taxon>Dietziaceae</taxon>
        <taxon>Dietzia</taxon>
    </lineage>
</organism>
<accession>A0A2A2WL94</accession>
<gene>
    <name evidence="2" type="ORF">CEY15_16115</name>
</gene>
<sequence length="304" mass="32018">MTCSQPTVPSPARRLLVPMLAVVLVSTAFMALAAAPARAARLITVGGITYSVDTSAPGSEATAASYEHDAGTDVTIPASITVGGTEYPVTTIGDLAFMNHQLTSVTLPSTLTTIGDSAFAHNVLTTVVVPPAVTTIGRLAFVDNPKLTTIRFTGPAPLTFAGDDQPYTLWAANIQLTVEFRSQYLAAESWLGFTTPKWVGYRAIPAYSISFATGDGPAVDPVTVWPGEVPELPTPARQGYTFTGWYTSPDSDTLVDPRSPLTADITAHAGWRPVETPVAPSTPAWTSLAGGSLNDFLRLVLQPN</sequence>
<dbReference type="NCBIfam" id="TIGR02543">
    <property type="entry name" value="List_Bact_rpt"/>
    <property type="match status" value="1"/>
</dbReference>
<evidence type="ECO:0000313" key="2">
    <source>
        <dbReference type="EMBL" id="PAY21962.1"/>
    </source>
</evidence>
<dbReference type="EMBL" id="NTGA01000034">
    <property type="protein sequence ID" value="PAY21962.1"/>
    <property type="molecule type" value="Genomic_DNA"/>
</dbReference>
<keyword evidence="3" id="KW-1185">Reference proteome</keyword>
<comment type="subcellular location">
    <subcellularLocation>
        <location evidence="1">Cell envelope</location>
    </subcellularLocation>
</comment>
<dbReference type="Gene3D" id="3.80.10.10">
    <property type="entry name" value="Ribonuclease Inhibitor"/>
    <property type="match status" value="1"/>
</dbReference>
<proteinExistence type="predicted"/>
<evidence type="ECO:0000256" key="1">
    <source>
        <dbReference type="ARBA" id="ARBA00004196"/>
    </source>
</evidence>
<dbReference type="InterPro" id="IPR026906">
    <property type="entry name" value="LRR_5"/>
</dbReference>
<dbReference type="Proteomes" id="UP000218810">
    <property type="component" value="Unassembled WGS sequence"/>
</dbReference>
<dbReference type="GO" id="GO:0030313">
    <property type="term" value="C:cell envelope"/>
    <property type="evidence" value="ECO:0007669"/>
    <property type="project" value="UniProtKB-SubCell"/>
</dbReference>
<reference evidence="3" key="1">
    <citation type="submission" date="2017-09" db="EMBL/GenBank/DDBJ databases">
        <authorList>
            <person name="Zhang Y."/>
            <person name="Huang X."/>
            <person name="Liu J."/>
            <person name="Lu L."/>
            <person name="Peng K."/>
        </authorList>
    </citation>
    <scope>NUCLEOTIDE SEQUENCE [LARGE SCALE GENOMIC DNA]</scope>
    <source>
        <strain evidence="3">S-XJ-1</strain>
    </source>
</reference>
<comment type="caution">
    <text evidence="2">The sequence shown here is derived from an EMBL/GenBank/DDBJ whole genome shotgun (WGS) entry which is preliminary data.</text>
</comment>
<dbReference type="Gene3D" id="2.60.40.4270">
    <property type="entry name" value="Listeria-Bacteroides repeat domain"/>
    <property type="match status" value="1"/>
</dbReference>
<protein>
    <submittedName>
        <fullName evidence="2">Uncharacterized protein</fullName>
    </submittedName>
</protein>